<keyword evidence="1" id="KW-0808">Transferase</keyword>
<dbReference type="PANTHER" id="PTHR44068:SF11">
    <property type="entry name" value="GERANYL DIPHOSPHATE 2-C-METHYLTRANSFERASE"/>
    <property type="match status" value="1"/>
</dbReference>
<evidence type="ECO:0000259" key="2">
    <source>
        <dbReference type="Pfam" id="PF08241"/>
    </source>
</evidence>
<dbReference type="InterPro" id="IPR050447">
    <property type="entry name" value="Erg6_SMT_methyltransf"/>
</dbReference>
<feature type="domain" description="Methyltransferase type 11" evidence="2">
    <location>
        <begin position="62"/>
        <end position="160"/>
    </location>
</feature>
<keyword evidence="3" id="KW-0489">Methyltransferase</keyword>
<dbReference type="Pfam" id="PF08241">
    <property type="entry name" value="Methyltransf_11"/>
    <property type="match status" value="1"/>
</dbReference>
<dbReference type="SUPFAM" id="SSF53335">
    <property type="entry name" value="S-adenosyl-L-methionine-dependent methyltransferases"/>
    <property type="match status" value="1"/>
</dbReference>
<dbReference type="CDD" id="cd02440">
    <property type="entry name" value="AdoMet_MTases"/>
    <property type="match status" value="1"/>
</dbReference>
<dbReference type="GO" id="GO:0008757">
    <property type="term" value="F:S-adenosylmethionine-dependent methyltransferase activity"/>
    <property type="evidence" value="ECO:0007669"/>
    <property type="project" value="InterPro"/>
</dbReference>
<dbReference type="PANTHER" id="PTHR44068">
    <property type="entry name" value="ZGC:194242"/>
    <property type="match status" value="1"/>
</dbReference>
<dbReference type="Gene3D" id="3.40.50.150">
    <property type="entry name" value="Vaccinia Virus protein VP39"/>
    <property type="match status" value="1"/>
</dbReference>
<reference evidence="3" key="1">
    <citation type="submission" date="2020-08" db="EMBL/GenBank/DDBJ databases">
        <title>Genome public.</title>
        <authorList>
            <person name="Liu C."/>
            <person name="Sun Q."/>
        </authorList>
    </citation>
    <scope>NUCLEOTIDE SEQUENCE</scope>
    <source>
        <strain evidence="3">NSJ-50</strain>
    </source>
</reference>
<gene>
    <name evidence="3" type="ORF">H8706_07260</name>
</gene>
<dbReference type="GO" id="GO:0032259">
    <property type="term" value="P:methylation"/>
    <property type="evidence" value="ECO:0007669"/>
    <property type="project" value="UniProtKB-KW"/>
</dbReference>
<sequence length="280" mass="32027">MSAKNVLLSLNKFFPLPVHPFNLQNEGKMSYAEWQFLKGADTIKNYTAFTSPKDMFEGKTVLDIGCGAAGKSLYYASMGANKVYGVDVVAHYKEESEKLAEQKGLSDKFEFRLCDAKELAFDDKTFDTIIMNDSMEHVAEPEKVLAECYRVLKDNGRLFINFCPYFHPYGAHLSDVIGIPWVHMMFSQKTMISAYKDLISDMPDKDMRIKFRFSKDENGSETISYINKMTIKRFNRILKSSPFKVVYRREIPLRTAFVPLAKCPGAKEMFVKMVAAVLEK</sequence>
<accession>A0A926IN25</accession>
<dbReference type="InterPro" id="IPR029063">
    <property type="entry name" value="SAM-dependent_MTases_sf"/>
</dbReference>
<dbReference type="InterPro" id="IPR013216">
    <property type="entry name" value="Methyltransf_11"/>
</dbReference>
<keyword evidence="4" id="KW-1185">Reference proteome</keyword>
<name>A0A926IN25_9FIRM</name>
<evidence type="ECO:0000313" key="4">
    <source>
        <dbReference type="Proteomes" id="UP000647416"/>
    </source>
</evidence>
<protein>
    <submittedName>
        <fullName evidence="3">Class I SAM-dependent methyltransferase</fullName>
    </submittedName>
</protein>
<dbReference type="RefSeq" id="WP_262432102.1">
    <property type="nucleotide sequence ID" value="NZ_JACRTE010000007.1"/>
</dbReference>
<comment type="caution">
    <text evidence="3">The sequence shown here is derived from an EMBL/GenBank/DDBJ whole genome shotgun (WGS) entry which is preliminary data.</text>
</comment>
<proteinExistence type="predicted"/>
<dbReference type="EMBL" id="JACRTE010000007">
    <property type="protein sequence ID" value="MBC8596667.1"/>
    <property type="molecule type" value="Genomic_DNA"/>
</dbReference>
<evidence type="ECO:0000256" key="1">
    <source>
        <dbReference type="ARBA" id="ARBA00022679"/>
    </source>
</evidence>
<evidence type="ECO:0000313" key="3">
    <source>
        <dbReference type="EMBL" id="MBC8596667.1"/>
    </source>
</evidence>
<organism evidence="3 4">
    <name type="scientific">Qingrenia yutianensis</name>
    <dbReference type="NCBI Taxonomy" id="2763676"/>
    <lineage>
        <taxon>Bacteria</taxon>
        <taxon>Bacillati</taxon>
        <taxon>Bacillota</taxon>
        <taxon>Clostridia</taxon>
        <taxon>Eubacteriales</taxon>
        <taxon>Oscillospiraceae</taxon>
        <taxon>Qingrenia</taxon>
    </lineage>
</organism>
<dbReference type="Proteomes" id="UP000647416">
    <property type="component" value="Unassembled WGS sequence"/>
</dbReference>
<dbReference type="AlphaFoldDB" id="A0A926IN25"/>